<dbReference type="EMBL" id="JARVCO010000012">
    <property type="protein sequence ID" value="MDZ8120190.1"/>
    <property type="molecule type" value="Genomic_DNA"/>
</dbReference>
<evidence type="ECO:0000256" key="1">
    <source>
        <dbReference type="ARBA" id="ARBA00022801"/>
    </source>
</evidence>
<sequence>MAEKMSWEKLLSGNRLLDKRKIDQGGTRTGFHRDYDRIAFSHPFRRMSDKTQVHPLSPNDHIHSRLTHSLEVSIVGRSLGMSVGEHLPLPDGINPTHIGQILQAACLMHDLGNPPFGHAGEDAIQLWFSDPKNAHHLEGLTPEQISDFQSFEGNAQAFRIVSNLENNPGNGGMQLTCATLGALMKYPWTSDKIRGKKKFGAFQAEKYLMEMVAKETGMIKEEDGRYKRHPLAYLAEAADDICYRIIDLEDAEEIGVVSHSKVKSLLSDICGKKPDSKVSKRKQISSLRSASINKAVNAVSAAFLEHEEQFLSGEIPYDVELISLCPPDLKEALDRAKRYAKKHIYTDPRKMGLQLGGYKHIGNMLELFCTAARQRIDHKYISYHCEQVITLLKSDAPKYGDDLYPALLKLTDFISGMTDHYASRLARQLSGMG</sequence>
<dbReference type="NCBIfam" id="TIGR01353">
    <property type="entry name" value="dGTP_triPase"/>
    <property type="match status" value="1"/>
</dbReference>
<dbReference type="Gene3D" id="1.10.3550.10">
    <property type="entry name" value="eoxyguanosinetriphosphate triphosphohydrolase domain-like"/>
    <property type="match status" value="1"/>
</dbReference>
<reference evidence="3 4" key="1">
    <citation type="journal article" date="2024" name="Appl. Environ. Microbiol.">
        <title>Pontiella agarivorans sp. nov., a novel marine anaerobic bacterium capable of degrading macroalgal polysaccharides and fixing nitrogen.</title>
        <authorList>
            <person name="Liu N."/>
            <person name="Kivenson V."/>
            <person name="Peng X."/>
            <person name="Cui Z."/>
            <person name="Lankiewicz T.S."/>
            <person name="Gosselin K.M."/>
            <person name="English C.J."/>
            <person name="Blair E.M."/>
            <person name="O'Malley M.A."/>
            <person name="Valentine D.L."/>
        </authorList>
    </citation>
    <scope>NUCLEOTIDE SEQUENCE [LARGE SCALE GENOMIC DNA]</scope>
    <source>
        <strain evidence="3 4">NLcol2</strain>
    </source>
</reference>
<dbReference type="InterPro" id="IPR003607">
    <property type="entry name" value="HD/PDEase_dom"/>
</dbReference>
<dbReference type="PANTHER" id="PTHR11373">
    <property type="entry name" value="DEOXYNUCLEOSIDE TRIPHOSPHATE TRIPHOSPHOHYDROLASE"/>
    <property type="match status" value="1"/>
</dbReference>
<proteinExistence type="predicted"/>
<dbReference type="InterPro" id="IPR050135">
    <property type="entry name" value="dGTPase-like"/>
</dbReference>
<keyword evidence="1" id="KW-0378">Hydrolase</keyword>
<dbReference type="InterPro" id="IPR006674">
    <property type="entry name" value="HD_domain"/>
</dbReference>
<evidence type="ECO:0000259" key="2">
    <source>
        <dbReference type="PROSITE" id="PS51831"/>
    </source>
</evidence>
<accession>A0ABU5N161</accession>
<dbReference type="Gene3D" id="1.10.3210.10">
    <property type="entry name" value="Hypothetical protein af1432"/>
    <property type="match status" value="1"/>
</dbReference>
<dbReference type="InterPro" id="IPR006261">
    <property type="entry name" value="dGTPase"/>
</dbReference>
<dbReference type="Proteomes" id="UP001290861">
    <property type="component" value="Unassembled WGS sequence"/>
</dbReference>
<dbReference type="SMART" id="SM00471">
    <property type="entry name" value="HDc"/>
    <property type="match status" value="1"/>
</dbReference>
<dbReference type="RefSeq" id="WP_322609965.1">
    <property type="nucleotide sequence ID" value="NZ_JARVCO010000012.1"/>
</dbReference>
<dbReference type="CDD" id="cd00077">
    <property type="entry name" value="HDc"/>
    <property type="match status" value="1"/>
</dbReference>
<dbReference type="PROSITE" id="PS51831">
    <property type="entry name" value="HD"/>
    <property type="match status" value="1"/>
</dbReference>
<gene>
    <name evidence="3" type="ORF">P9H32_16280</name>
</gene>
<protein>
    <submittedName>
        <fullName evidence="3">Deoxyguanosinetriphosphate triphosphohydrolase</fullName>
    </submittedName>
</protein>
<dbReference type="Pfam" id="PF01966">
    <property type="entry name" value="HD"/>
    <property type="match status" value="1"/>
</dbReference>
<dbReference type="Gene3D" id="1.10.3410.10">
    <property type="entry name" value="putative deoxyguanosinetriphosphate triphosphohydrolase like domain"/>
    <property type="match status" value="1"/>
</dbReference>
<comment type="caution">
    <text evidence="3">The sequence shown here is derived from an EMBL/GenBank/DDBJ whole genome shotgun (WGS) entry which is preliminary data.</text>
</comment>
<evidence type="ECO:0000313" key="4">
    <source>
        <dbReference type="Proteomes" id="UP001290861"/>
    </source>
</evidence>
<name>A0ABU5N161_9BACT</name>
<organism evidence="3 4">
    <name type="scientific">Pontiella agarivorans</name>
    <dbReference type="NCBI Taxonomy" id="3038953"/>
    <lineage>
        <taxon>Bacteria</taxon>
        <taxon>Pseudomonadati</taxon>
        <taxon>Kiritimatiellota</taxon>
        <taxon>Kiritimatiellia</taxon>
        <taxon>Kiritimatiellales</taxon>
        <taxon>Pontiellaceae</taxon>
        <taxon>Pontiella</taxon>
    </lineage>
</organism>
<dbReference type="SUPFAM" id="SSF109604">
    <property type="entry name" value="HD-domain/PDEase-like"/>
    <property type="match status" value="1"/>
</dbReference>
<feature type="domain" description="HD" evidence="2">
    <location>
        <begin position="65"/>
        <end position="244"/>
    </location>
</feature>
<evidence type="ECO:0000313" key="3">
    <source>
        <dbReference type="EMBL" id="MDZ8120190.1"/>
    </source>
</evidence>
<dbReference type="InterPro" id="IPR027432">
    <property type="entry name" value="dGTP_triphosphohydrolase_C"/>
</dbReference>
<dbReference type="InterPro" id="IPR023293">
    <property type="entry name" value="dGTP_triP_hydro_central_sf"/>
</dbReference>
<keyword evidence="4" id="KW-1185">Reference proteome</keyword>
<dbReference type="PANTHER" id="PTHR11373:SF32">
    <property type="entry name" value="DEOXYGUANOSINETRIPHOSPHATE TRIPHOSPHOHYDROLASE"/>
    <property type="match status" value="1"/>
</dbReference>
<dbReference type="NCBIfam" id="NF002205">
    <property type="entry name" value="PRK01096.1"/>
    <property type="match status" value="1"/>
</dbReference>